<name>A0A0K2T8S4_LEPSM</name>
<protein>
    <submittedName>
        <fullName evidence="1">Uncharacterized protein</fullName>
    </submittedName>
</protein>
<sequence>MPFFLFLFRGKVAPYNKGNETLILHLFLINNYPTSSRVCFIQSKGFLSEEVLPSST</sequence>
<accession>A0A0K2T8S4</accession>
<organism evidence="1">
    <name type="scientific">Lepeophtheirus salmonis</name>
    <name type="common">Salmon louse</name>
    <name type="synonym">Caligus salmonis</name>
    <dbReference type="NCBI Taxonomy" id="72036"/>
    <lineage>
        <taxon>Eukaryota</taxon>
        <taxon>Metazoa</taxon>
        <taxon>Ecdysozoa</taxon>
        <taxon>Arthropoda</taxon>
        <taxon>Crustacea</taxon>
        <taxon>Multicrustacea</taxon>
        <taxon>Hexanauplia</taxon>
        <taxon>Copepoda</taxon>
        <taxon>Siphonostomatoida</taxon>
        <taxon>Caligidae</taxon>
        <taxon>Lepeophtheirus</taxon>
    </lineage>
</organism>
<reference evidence="1" key="1">
    <citation type="submission" date="2014-05" db="EMBL/GenBank/DDBJ databases">
        <authorList>
            <person name="Chronopoulou M."/>
        </authorList>
    </citation>
    <scope>NUCLEOTIDE SEQUENCE</scope>
    <source>
        <tissue evidence="1">Whole organism</tissue>
    </source>
</reference>
<dbReference type="AlphaFoldDB" id="A0A0K2T8S4"/>
<evidence type="ECO:0000313" key="1">
    <source>
        <dbReference type="EMBL" id="CDW22210.1"/>
    </source>
</evidence>
<dbReference type="EMBL" id="HACA01004849">
    <property type="protein sequence ID" value="CDW22210.1"/>
    <property type="molecule type" value="Transcribed_RNA"/>
</dbReference>
<proteinExistence type="predicted"/>